<comment type="function">
    <text evidence="8">Catalyzes the hydroxylation of 2-polyprenyl-3-methyl-6-methoxy-1,4-benzoquinol (DMQH2) during ubiquinone biosynthesis. Has also a structural role in the COQ enzyme complex, stabilizing other COQ polypeptides. Involved in lifespan determination in a ubiquinone-independent manner.</text>
</comment>
<keyword evidence="6 8" id="KW-0503">Monooxygenase</keyword>
<feature type="binding site" evidence="8">
    <location>
        <position position="162"/>
    </location>
    <ligand>
        <name>Fe cation</name>
        <dbReference type="ChEBI" id="CHEBI:24875"/>
        <label>1</label>
    </ligand>
</feature>
<feature type="binding site" evidence="8">
    <location>
        <position position="162"/>
    </location>
    <ligand>
        <name>Fe cation</name>
        <dbReference type="ChEBI" id="CHEBI:24875"/>
        <label>2</label>
    </ligand>
</feature>
<feature type="binding site" evidence="8">
    <location>
        <position position="78"/>
    </location>
    <ligand>
        <name>Fe cation</name>
        <dbReference type="ChEBI" id="CHEBI:24875"/>
        <label>1</label>
    </ligand>
</feature>
<comment type="caution">
    <text evidence="9">The sequence shown here is derived from an EMBL/GenBank/DDBJ whole genome shotgun (WGS) entry which is preliminary data.</text>
</comment>
<dbReference type="AlphaFoldDB" id="A0A0P5ZIC3"/>
<feature type="binding site" evidence="8">
    <location>
        <position position="75"/>
    </location>
    <ligand>
        <name>Fe cation</name>
        <dbReference type="ChEBI" id="CHEBI:24875"/>
        <label>1</label>
    </ligand>
</feature>
<comment type="catalytic activity">
    <reaction evidence="8">
        <text>a 5-methoxy-2-methyl-3-(all-trans-polyprenyl)benzene-1,4-diol + AH2 + O2 = a 3-demethylubiquinol + A + H2O</text>
        <dbReference type="Rhea" id="RHEA:50908"/>
        <dbReference type="Rhea" id="RHEA-COMP:10859"/>
        <dbReference type="Rhea" id="RHEA-COMP:10914"/>
        <dbReference type="ChEBI" id="CHEBI:13193"/>
        <dbReference type="ChEBI" id="CHEBI:15377"/>
        <dbReference type="ChEBI" id="CHEBI:15379"/>
        <dbReference type="ChEBI" id="CHEBI:17499"/>
        <dbReference type="ChEBI" id="CHEBI:84167"/>
        <dbReference type="ChEBI" id="CHEBI:84422"/>
        <dbReference type="EC" id="1.14.99.60"/>
    </reaction>
</comment>
<dbReference type="GO" id="GO:0008682">
    <property type="term" value="F:3-demethoxyubiquinol 3-hydroxylase activity"/>
    <property type="evidence" value="ECO:0007669"/>
    <property type="project" value="UniProtKB-EC"/>
</dbReference>
<evidence type="ECO:0000313" key="9">
    <source>
        <dbReference type="EMBL" id="KZS10495.1"/>
    </source>
</evidence>
<evidence type="ECO:0000256" key="7">
    <source>
        <dbReference type="ARBA" id="ARBA00023136"/>
    </source>
</evidence>
<evidence type="ECO:0000256" key="1">
    <source>
        <dbReference type="ARBA" id="ARBA00004749"/>
    </source>
</evidence>
<dbReference type="GO" id="GO:0005634">
    <property type="term" value="C:nucleus"/>
    <property type="evidence" value="ECO:0007669"/>
    <property type="project" value="TreeGrafter"/>
</dbReference>
<keyword evidence="2 8" id="KW-0831">Ubiquinone biosynthesis</keyword>
<evidence type="ECO:0000256" key="5">
    <source>
        <dbReference type="ARBA" id="ARBA00023004"/>
    </source>
</evidence>
<keyword evidence="8" id="KW-0496">Mitochondrion</keyword>
<evidence type="ECO:0000256" key="3">
    <source>
        <dbReference type="ARBA" id="ARBA00022723"/>
    </source>
</evidence>
<dbReference type="OrthoDB" id="275371at2759"/>
<feature type="binding site" evidence="8">
    <location>
        <position position="45"/>
    </location>
    <ligand>
        <name>Fe cation</name>
        <dbReference type="ChEBI" id="CHEBI:24875"/>
        <label>1</label>
    </ligand>
</feature>
<dbReference type="EMBL" id="LRGB01001790">
    <property type="protein sequence ID" value="KZS10495.1"/>
    <property type="molecule type" value="Genomic_DNA"/>
</dbReference>
<comment type="pathway">
    <text evidence="1 8">Cofactor biosynthesis; ubiquinone biosynthesis.</text>
</comment>
<dbReference type="PANTHER" id="PTHR11237">
    <property type="entry name" value="COENZYME Q10 BIOSYNTHESIS PROTEIN 7"/>
    <property type="match status" value="1"/>
</dbReference>
<dbReference type="GO" id="GO:0016709">
    <property type="term" value="F:oxidoreductase activity, acting on paired donors, with incorporation or reduction of molecular oxygen, NAD(P)H as one donor, and incorporation of one atom of oxygen"/>
    <property type="evidence" value="ECO:0007669"/>
    <property type="project" value="UniProtKB-UniRule"/>
</dbReference>
<dbReference type="GO" id="GO:0006744">
    <property type="term" value="P:ubiquinone biosynthetic process"/>
    <property type="evidence" value="ECO:0007669"/>
    <property type="project" value="UniProtKB-UniRule"/>
</dbReference>
<dbReference type="Proteomes" id="UP000076858">
    <property type="component" value="Unassembled WGS sequence"/>
</dbReference>
<keyword evidence="8" id="KW-0999">Mitochondrion inner membrane</keyword>
<protein>
    <recommendedName>
        <fullName evidence="8">5-demethoxyubiquinone hydroxylase, mitochondrial</fullName>
        <shortName evidence="8">DMQ hydroxylase</shortName>
        <ecNumber evidence="8">1.14.99.60</ecNumber>
    </recommendedName>
    <alternativeName>
        <fullName evidence="8">Ubiquinone biosynthesis monooxygenase COQ7</fullName>
    </alternativeName>
</protein>
<dbReference type="GO" id="GO:0008340">
    <property type="term" value="P:determination of adult lifespan"/>
    <property type="evidence" value="ECO:0007669"/>
    <property type="project" value="TreeGrafter"/>
</dbReference>
<feature type="binding site" evidence="8">
    <location>
        <position position="75"/>
    </location>
    <ligand>
        <name>Fe cation</name>
        <dbReference type="ChEBI" id="CHEBI:24875"/>
        <label>2</label>
    </ligand>
</feature>
<comment type="subunit">
    <text evidence="8">Component of a multi-subunit COQ enzyme complex.</text>
</comment>
<dbReference type="PANTHER" id="PTHR11237:SF4">
    <property type="entry name" value="5-DEMETHOXYUBIQUINONE HYDROXYLASE, MITOCHONDRIAL"/>
    <property type="match status" value="1"/>
</dbReference>
<organism evidence="9 10">
    <name type="scientific">Daphnia magna</name>
    <dbReference type="NCBI Taxonomy" id="35525"/>
    <lineage>
        <taxon>Eukaryota</taxon>
        <taxon>Metazoa</taxon>
        <taxon>Ecdysozoa</taxon>
        <taxon>Arthropoda</taxon>
        <taxon>Crustacea</taxon>
        <taxon>Branchiopoda</taxon>
        <taxon>Diplostraca</taxon>
        <taxon>Cladocera</taxon>
        <taxon>Anomopoda</taxon>
        <taxon>Daphniidae</taxon>
        <taxon>Daphnia</taxon>
    </lineage>
</organism>
<sequence length="201" mass="23035">MRMAYRPSLTRLCFRQFSTSVKRSPKELREKSVRDRFLRVDHAGEVGADRIYAGQMAVLGKTNVGNVIQHMWDQEKEHRKKFDELLPRYRTRPTVLLPIWNVAGFVLGAGSALLGQKMAMACTAAVETVITDHYNDQIRELMNNPEVNSELLEIISKFRDEEMEHHDTAILHEAEKAPLYQAFSQVVKIGCKGAIWLSHKI</sequence>
<evidence type="ECO:0000256" key="4">
    <source>
        <dbReference type="ARBA" id="ARBA00023002"/>
    </source>
</evidence>
<comment type="subcellular location">
    <subcellularLocation>
        <location evidence="8">Mitochondrion inner membrane</location>
        <topology evidence="8">Peripheral membrane protein</topology>
        <orientation evidence="8">Matrix side</orientation>
    </subcellularLocation>
</comment>
<dbReference type="GO" id="GO:0010468">
    <property type="term" value="P:regulation of gene expression"/>
    <property type="evidence" value="ECO:0007669"/>
    <property type="project" value="TreeGrafter"/>
</dbReference>
<evidence type="ECO:0000256" key="2">
    <source>
        <dbReference type="ARBA" id="ARBA00022688"/>
    </source>
</evidence>
<evidence type="ECO:0000313" key="10">
    <source>
        <dbReference type="Proteomes" id="UP000076858"/>
    </source>
</evidence>
<comment type="cofactor">
    <cofactor evidence="8">
        <name>Fe cation</name>
        <dbReference type="ChEBI" id="CHEBI:24875"/>
    </cofactor>
    <text evidence="8">Binds 2 iron ions per subunit.</text>
</comment>
<dbReference type="Pfam" id="PF03232">
    <property type="entry name" value="COQ7"/>
    <property type="match status" value="1"/>
</dbReference>
<feature type="binding site" evidence="8">
    <location>
        <position position="127"/>
    </location>
    <ligand>
        <name>Fe cation</name>
        <dbReference type="ChEBI" id="CHEBI:24875"/>
        <label>2</label>
    </ligand>
</feature>
<evidence type="ECO:0000256" key="8">
    <source>
        <dbReference type="HAMAP-Rule" id="MF_03194"/>
    </source>
</evidence>
<keyword evidence="10" id="KW-1185">Reference proteome</keyword>
<keyword evidence="4 8" id="KW-0560">Oxidoreductase</keyword>
<dbReference type="SUPFAM" id="SSF47240">
    <property type="entry name" value="Ferritin-like"/>
    <property type="match status" value="1"/>
</dbReference>
<reference evidence="9 10" key="1">
    <citation type="submission" date="2016-03" db="EMBL/GenBank/DDBJ databases">
        <title>EvidentialGene: Evidence-directed Construction of Genes on Genomes.</title>
        <authorList>
            <person name="Gilbert D.G."/>
            <person name="Choi J.-H."/>
            <person name="Mockaitis K."/>
            <person name="Colbourne J."/>
            <person name="Pfrender M."/>
        </authorList>
    </citation>
    <scope>NUCLEOTIDE SEQUENCE [LARGE SCALE GENOMIC DNA]</scope>
    <source>
        <strain evidence="9 10">Xinb3</strain>
        <tissue evidence="9">Complete organism</tissue>
    </source>
</reference>
<dbReference type="STRING" id="35525.A0A0P5ZIC3"/>
<dbReference type="CDD" id="cd01042">
    <property type="entry name" value="DMQH"/>
    <property type="match status" value="1"/>
</dbReference>
<evidence type="ECO:0000256" key="6">
    <source>
        <dbReference type="ARBA" id="ARBA00023033"/>
    </source>
</evidence>
<name>A0A0P5ZIC3_9CRUS</name>
<dbReference type="InterPro" id="IPR011566">
    <property type="entry name" value="Ubq_synth_Coq7"/>
</dbReference>
<accession>A0A0P5ZIC3</accession>
<keyword evidence="7 8" id="KW-0472">Membrane</keyword>
<dbReference type="InterPro" id="IPR009078">
    <property type="entry name" value="Ferritin-like_SF"/>
</dbReference>
<feature type="binding site" evidence="8">
    <location>
        <position position="165"/>
    </location>
    <ligand>
        <name>Fe cation</name>
        <dbReference type="ChEBI" id="CHEBI:24875"/>
        <label>2</label>
    </ligand>
</feature>
<comment type="similarity">
    <text evidence="8">Belongs to the COQ7 family.</text>
</comment>
<dbReference type="GO" id="GO:2000377">
    <property type="term" value="P:regulation of reactive oxygen species metabolic process"/>
    <property type="evidence" value="ECO:0007669"/>
    <property type="project" value="TreeGrafter"/>
</dbReference>
<dbReference type="EC" id="1.14.99.60" evidence="8"/>
<dbReference type="GO" id="GO:0046872">
    <property type="term" value="F:metal ion binding"/>
    <property type="evidence" value="ECO:0007669"/>
    <property type="project" value="UniProtKB-KW"/>
</dbReference>
<keyword evidence="5 8" id="KW-0408">Iron</keyword>
<dbReference type="HAMAP" id="MF_01658">
    <property type="entry name" value="COQ7"/>
    <property type="match status" value="1"/>
</dbReference>
<dbReference type="UniPathway" id="UPA00232"/>
<gene>
    <name evidence="9" type="ORF">APZ42_025038</name>
</gene>
<dbReference type="GO" id="GO:0031314">
    <property type="term" value="C:extrinsic component of mitochondrial inner membrane"/>
    <property type="evidence" value="ECO:0007669"/>
    <property type="project" value="UniProtKB-UniRule"/>
</dbReference>
<proteinExistence type="inferred from homology"/>
<keyword evidence="3 8" id="KW-0479">Metal-binding</keyword>